<name>A0A1J8QQP6_9AGAM</name>
<dbReference type="AlphaFoldDB" id="A0A1J8QQP6"/>
<gene>
    <name evidence="2" type="ORF">AZE42_12390</name>
</gene>
<feature type="compositionally biased region" description="Basic residues" evidence="1">
    <location>
        <begin position="12"/>
        <end position="35"/>
    </location>
</feature>
<evidence type="ECO:0000313" key="2">
    <source>
        <dbReference type="EMBL" id="OJA14044.1"/>
    </source>
</evidence>
<keyword evidence="3" id="KW-1185">Reference proteome</keyword>
<accession>A0A1J8QQP6</accession>
<dbReference type="Proteomes" id="UP000183567">
    <property type="component" value="Unassembled WGS sequence"/>
</dbReference>
<evidence type="ECO:0000256" key="1">
    <source>
        <dbReference type="SAM" id="MobiDB-lite"/>
    </source>
</evidence>
<dbReference type="EMBL" id="LVVM01003918">
    <property type="protein sequence ID" value="OJA14044.1"/>
    <property type="molecule type" value="Genomic_DNA"/>
</dbReference>
<sequence>MLLGELNDLATRGRHHSSSKVNHKAKLRHLHHKPHLRLHRRPPHLLRLIVSPPAVQQRRSHNLLPPARVPRGGLVWCFSSAVHLSASTD</sequence>
<evidence type="ECO:0000313" key="3">
    <source>
        <dbReference type="Proteomes" id="UP000183567"/>
    </source>
</evidence>
<proteinExistence type="predicted"/>
<feature type="non-terminal residue" evidence="2">
    <location>
        <position position="89"/>
    </location>
</feature>
<comment type="caution">
    <text evidence="2">The sequence shown here is derived from an EMBL/GenBank/DDBJ whole genome shotgun (WGS) entry which is preliminary data.</text>
</comment>
<feature type="region of interest" description="Disordered" evidence="1">
    <location>
        <begin position="1"/>
        <end position="35"/>
    </location>
</feature>
<reference evidence="2 3" key="1">
    <citation type="submission" date="2016-03" db="EMBL/GenBank/DDBJ databases">
        <title>Comparative genomics of the ectomycorrhizal sister species Rhizopogon vinicolor and Rhizopogon vesiculosus (Basidiomycota: Boletales) reveals a divergence of the mating type B locus.</title>
        <authorList>
            <person name="Mujic A.B."/>
            <person name="Kuo A."/>
            <person name="Tritt A."/>
            <person name="Lipzen A."/>
            <person name="Chen C."/>
            <person name="Johnson J."/>
            <person name="Sharma A."/>
            <person name="Barry K."/>
            <person name="Grigoriev I.V."/>
            <person name="Spatafora J.W."/>
        </authorList>
    </citation>
    <scope>NUCLEOTIDE SEQUENCE [LARGE SCALE GENOMIC DNA]</scope>
    <source>
        <strain evidence="2 3">AM-OR11-056</strain>
    </source>
</reference>
<organism evidence="2 3">
    <name type="scientific">Rhizopogon vesiculosus</name>
    <dbReference type="NCBI Taxonomy" id="180088"/>
    <lineage>
        <taxon>Eukaryota</taxon>
        <taxon>Fungi</taxon>
        <taxon>Dikarya</taxon>
        <taxon>Basidiomycota</taxon>
        <taxon>Agaricomycotina</taxon>
        <taxon>Agaricomycetes</taxon>
        <taxon>Agaricomycetidae</taxon>
        <taxon>Boletales</taxon>
        <taxon>Suillineae</taxon>
        <taxon>Rhizopogonaceae</taxon>
        <taxon>Rhizopogon</taxon>
    </lineage>
</organism>
<protein>
    <submittedName>
        <fullName evidence="2">Uncharacterized protein</fullName>
    </submittedName>
</protein>